<evidence type="ECO:0000256" key="1">
    <source>
        <dbReference type="RuleBase" id="RU004003"/>
    </source>
</evidence>
<dbReference type="Pfam" id="PF13629">
    <property type="entry name" value="T2SS-T3SS_pil_N"/>
    <property type="match status" value="1"/>
</dbReference>
<evidence type="ECO:0000313" key="6">
    <source>
        <dbReference type="Proteomes" id="UP000198908"/>
    </source>
</evidence>
<dbReference type="InterPro" id="IPR001775">
    <property type="entry name" value="GspD/PilQ"/>
</dbReference>
<comment type="similarity">
    <text evidence="1">Belongs to the bacterial secretin family.</text>
</comment>
<feature type="compositionally biased region" description="Polar residues" evidence="2">
    <location>
        <begin position="1"/>
        <end position="12"/>
    </location>
</feature>
<evidence type="ECO:0000313" key="5">
    <source>
        <dbReference type="EMBL" id="SDD59083.1"/>
    </source>
</evidence>
<evidence type="ECO:0000259" key="4">
    <source>
        <dbReference type="Pfam" id="PF13629"/>
    </source>
</evidence>
<dbReference type="InterPro" id="IPR004846">
    <property type="entry name" value="T2SS/T3SS_dom"/>
</dbReference>
<evidence type="ECO:0000259" key="3">
    <source>
        <dbReference type="Pfam" id="PF00263"/>
    </source>
</evidence>
<gene>
    <name evidence="5" type="ORF">SAMN05421548_1229</name>
</gene>
<dbReference type="GO" id="GO:0015627">
    <property type="term" value="C:type II protein secretion system complex"/>
    <property type="evidence" value="ECO:0007669"/>
    <property type="project" value="TreeGrafter"/>
</dbReference>
<organism evidence="5 6">
    <name type="scientific">Paraburkholderia lycopersici</name>
    <dbReference type="NCBI Taxonomy" id="416944"/>
    <lineage>
        <taxon>Bacteria</taxon>
        <taxon>Pseudomonadati</taxon>
        <taxon>Pseudomonadota</taxon>
        <taxon>Betaproteobacteria</taxon>
        <taxon>Burkholderiales</taxon>
        <taxon>Burkholderiaceae</taxon>
        <taxon>Paraburkholderia</taxon>
    </lineage>
</organism>
<sequence length="468" mass="49351">MAVGAQAQTSRPASVYGGRKAEPVSASTRAAAGGSVSVTAGQEVLVRLDQDASSVFVADPEVADVHMPTPRTLVLLGKKPGTTTLFALTANGAQLLKRSVLVGADLDTLRRMMSARFPDANLRIDAGAGSLQVSGEVSGSDVADAVVQMITPYLAEKQVLVNRMTIARPLQVQLRVRMTEVDRTVTQQLGVNWQSLGSAGNWYTGLFNGRGIYTTSSTSSSGTAVSLASNGAFSLLTGFVTKHWDIQMLLDALNQEGLLTMLAEPNLVALSGQTASFLAGGEYPIPVSQTNGAIDVEFKQFGVKLDFTPTVLNDRRISLKVRPEVSQIDSSVSISTGGITIPGLSVRSANTTVELASGQSFAIAGLLQNNMSNTITQIPGLGSIPVLGKLFSSSNYQNNKTELVIIVTPYLVEPTSPDKLHDALDSVMRPVGDIEYSFEHAYGSKGARAADGNADGQPRLVGRAGYVY</sequence>
<dbReference type="STRING" id="416944.SAMN05421548_1229"/>
<feature type="region of interest" description="Disordered" evidence="2">
    <location>
        <begin position="1"/>
        <end position="20"/>
    </location>
</feature>
<feature type="domain" description="Type II/III secretion system secretin-like" evidence="3">
    <location>
        <begin position="252"/>
        <end position="412"/>
    </location>
</feature>
<dbReference type="InterPro" id="IPR032789">
    <property type="entry name" value="T2SS-T3SS_pil_N"/>
</dbReference>
<dbReference type="InterPro" id="IPR050810">
    <property type="entry name" value="Bact_Secretion_Sys_Channel"/>
</dbReference>
<reference evidence="6" key="1">
    <citation type="submission" date="2016-09" db="EMBL/GenBank/DDBJ databases">
        <authorList>
            <person name="Varghese N."/>
            <person name="Submissions S."/>
        </authorList>
    </citation>
    <scope>NUCLEOTIDE SEQUENCE [LARGE SCALE GENOMIC DNA]</scope>
    <source>
        <strain evidence="6">TNe-862</strain>
    </source>
</reference>
<dbReference type="Pfam" id="PF00263">
    <property type="entry name" value="Secretin"/>
    <property type="match status" value="1"/>
</dbReference>
<keyword evidence="6" id="KW-1185">Reference proteome</keyword>
<accession>A0A1G6W062</accession>
<proteinExistence type="inferred from homology"/>
<protein>
    <submittedName>
        <fullName evidence="5">Pilus assembly protein CpaC</fullName>
    </submittedName>
</protein>
<dbReference type="Proteomes" id="UP000198908">
    <property type="component" value="Unassembled WGS sequence"/>
</dbReference>
<dbReference type="EMBL" id="FMYQ01000022">
    <property type="protein sequence ID" value="SDD59083.1"/>
    <property type="molecule type" value="Genomic_DNA"/>
</dbReference>
<dbReference type="PRINTS" id="PR00811">
    <property type="entry name" value="BCTERIALGSPD"/>
</dbReference>
<evidence type="ECO:0000256" key="2">
    <source>
        <dbReference type="SAM" id="MobiDB-lite"/>
    </source>
</evidence>
<dbReference type="PANTHER" id="PTHR30332:SF17">
    <property type="entry name" value="TYPE IV PILIATION SYSTEM PROTEIN DR_0774-RELATED"/>
    <property type="match status" value="1"/>
</dbReference>
<dbReference type="PANTHER" id="PTHR30332">
    <property type="entry name" value="PROBABLE GENERAL SECRETION PATHWAY PROTEIN D"/>
    <property type="match status" value="1"/>
</dbReference>
<feature type="domain" description="Pilus formation protein N-terminal" evidence="4">
    <location>
        <begin position="35"/>
        <end position="102"/>
    </location>
</feature>
<dbReference type="AlphaFoldDB" id="A0A1G6W062"/>
<dbReference type="GO" id="GO:0009306">
    <property type="term" value="P:protein secretion"/>
    <property type="evidence" value="ECO:0007669"/>
    <property type="project" value="InterPro"/>
</dbReference>
<name>A0A1G6W062_9BURK</name>